<feature type="signal peptide" evidence="1">
    <location>
        <begin position="1"/>
        <end position="20"/>
    </location>
</feature>
<proteinExistence type="predicted"/>
<evidence type="ECO:0000313" key="3">
    <source>
        <dbReference type="Proteomes" id="UP000518300"/>
    </source>
</evidence>
<name>A0A848LGR3_9BACT</name>
<dbReference type="InterPro" id="IPR038175">
    <property type="entry name" value="CBM21_dom_sf"/>
</dbReference>
<dbReference type="EMBL" id="JABBJJ010000080">
    <property type="protein sequence ID" value="NMO16863.1"/>
    <property type="molecule type" value="Genomic_DNA"/>
</dbReference>
<keyword evidence="1" id="KW-0732">Signal</keyword>
<comment type="caution">
    <text evidence="2">The sequence shown here is derived from an EMBL/GenBank/DDBJ whole genome shotgun (WGS) entry which is preliminary data.</text>
</comment>
<feature type="chain" id="PRO_5032747868" description="Carbohydrate binding module family 25 domain-containing protein" evidence="1">
    <location>
        <begin position="21"/>
        <end position="140"/>
    </location>
</feature>
<protein>
    <recommendedName>
        <fullName evidence="4">Carbohydrate binding module family 25 domain-containing protein</fullName>
    </recommendedName>
</protein>
<reference evidence="2 3" key="1">
    <citation type="submission" date="2020-04" db="EMBL/GenBank/DDBJ databases">
        <title>Draft genome of Pyxidicoccus fallax type strain.</title>
        <authorList>
            <person name="Whitworth D.E."/>
        </authorList>
    </citation>
    <scope>NUCLEOTIDE SEQUENCE [LARGE SCALE GENOMIC DNA]</scope>
    <source>
        <strain evidence="2 3">DSM 14698</strain>
    </source>
</reference>
<gene>
    <name evidence="2" type="ORF">HG543_18640</name>
</gene>
<keyword evidence="3" id="KW-1185">Reference proteome</keyword>
<dbReference type="Proteomes" id="UP000518300">
    <property type="component" value="Unassembled WGS sequence"/>
</dbReference>
<evidence type="ECO:0000256" key="1">
    <source>
        <dbReference type="SAM" id="SignalP"/>
    </source>
</evidence>
<sequence>MKKSLLGMSLALFLTLPVVASAETVWFMEGSVSDSAGSSYIYSGIYLKLGVWPVAPGHKVGFVYSYDRWATSHWGTLQWSHNQPNAYGSMDEVWMSTTLVTVPGPWRTPTTIDFAVYVEDANGQRTWNNNDGQNFRLVEP</sequence>
<organism evidence="2 3">
    <name type="scientific">Pyxidicoccus fallax</name>
    <dbReference type="NCBI Taxonomy" id="394095"/>
    <lineage>
        <taxon>Bacteria</taxon>
        <taxon>Pseudomonadati</taxon>
        <taxon>Myxococcota</taxon>
        <taxon>Myxococcia</taxon>
        <taxon>Myxococcales</taxon>
        <taxon>Cystobacterineae</taxon>
        <taxon>Myxococcaceae</taxon>
        <taxon>Pyxidicoccus</taxon>
    </lineage>
</organism>
<accession>A0A848LGR3</accession>
<evidence type="ECO:0008006" key="4">
    <source>
        <dbReference type="Google" id="ProtNLM"/>
    </source>
</evidence>
<dbReference type="Gene3D" id="2.60.40.2440">
    <property type="entry name" value="Carbohydrate binding type-21 domain"/>
    <property type="match status" value="1"/>
</dbReference>
<dbReference type="AlphaFoldDB" id="A0A848LGR3"/>
<dbReference type="RefSeq" id="WP_169346151.1">
    <property type="nucleotide sequence ID" value="NZ_JABBJJ010000080.1"/>
</dbReference>
<evidence type="ECO:0000313" key="2">
    <source>
        <dbReference type="EMBL" id="NMO16863.1"/>
    </source>
</evidence>